<dbReference type="AlphaFoldDB" id="A0A6A5WD94"/>
<dbReference type="OrthoDB" id="20109at2759"/>
<organism evidence="2 3">
    <name type="scientific">Amniculicola lignicola CBS 123094</name>
    <dbReference type="NCBI Taxonomy" id="1392246"/>
    <lineage>
        <taxon>Eukaryota</taxon>
        <taxon>Fungi</taxon>
        <taxon>Dikarya</taxon>
        <taxon>Ascomycota</taxon>
        <taxon>Pezizomycotina</taxon>
        <taxon>Dothideomycetes</taxon>
        <taxon>Pleosporomycetidae</taxon>
        <taxon>Pleosporales</taxon>
        <taxon>Amniculicolaceae</taxon>
        <taxon>Amniculicola</taxon>
    </lineage>
</organism>
<gene>
    <name evidence="2" type="ORF">P154DRAFT_565595</name>
</gene>
<dbReference type="GO" id="GO:0004526">
    <property type="term" value="F:ribonuclease P activity"/>
    <property type="evidence" value="ECO:0007669"/>
    <property type="project" value="TreeGrafter"/>
</dbReference>
<protein>
    <submittedName>
        <fullName evidence="2">Uncharacterized protein</fullName>
    </submittedName>
</protein>
<dbReference type="Proteomes" id="UP000799779">
    <property type="component" value="Unassembled WGS sequence"/>
</dbReference>
<feature type="region of interest" description="Disordered" evidence="1">
    <location>
        <begin position="47"/>
        <end position="90"/>
    </location>
</feature>
<dbReference type="GO" id="GO:0000171">
    <property type="term" value="F:ribonuclease MRP activity"/>
    <property type="evidence" value="ECO:0007669"/>
    <property type="project" value="TreeGrafter"/>
</dbReference>
<sequence length="255" mass="27171">MAPPGKKAKPVFKTEVPFTETQWPQTSPKDQVVILDLLCNLLEPLGHHRKTHIPPSKGKKRKRKTTLSTEDNQAIDEDTPSPPPPELSSHILIGLNSVTRHLSSLATINTRNHHSTTPTTSNPKALSESESTAPPTSPHRPLSVLILPHPHPPSSLPHAHIPTLLALSTAPLGSPSPSPTPQPTRLVLLPSTCESRLSTALHIPRVGAIGILAGAPGADALVDYVREHVGLVGCGWVEEGLKGEWMGVKVGVSKG</sequence>
<dbReference type="EMBL" id="ML977617">
    <property type="protein sequence ID" value="KAF1997105.1"/>
    <property type="molecule type" value="Genomic_DNA"/>
</dbReference>
<proteinExistence type="predicted"/>
<dbReference type="InterPro" id="IPR013241">
    <property type="entry name" value="RNase_P_Pop3"/>
</dbReference>
<feature type="compositionally biased region" description="Polar residues" evidence="1">
    <location>
        <begin position="107"/>
        <end position="124"/>
    </location>
</feature>
<reference evidence="2" key="1">
    <citation type="journal article" date="2020" name="Stud. Mycol.">
        <title>101 Dothideomycetes genomes: a test case for predicting lifestyles and emergence of pathogens.</title>
        <authorList>
            <person name="Haridas S."/>
            <person name="Albert R."/>
            <person name="Binder M."/>
            <person name="Bloem J."/>
            <person name="Labutti K."/>
            <person name="Salamov A."/>
            <person name="Andreopoulos B."/>
            <person name="Baker S."/>
            <person name="Barry K."/>
            <person name="Bills G."/>
            <person name="Bluhm B."/>
            <person name="Cannon C."/>
            <person name="Castanera R."/>
            <person name="Culley D."/>
            <person name="Daum C."/>
            <person name="Ezra D."/>
            <person name="Gonzalez J."/>
            <person name="Henrissat B."/>
            <person name="Kuo A."/>
            <person name="Liang C."/>
            <person name="Lipzen A."/>
            <person name="Lutzoni F."/>
            <person name="Magnuson J."/>
            <person name="Mondo S."/>
            <person name="Nolan M."/>
            <person name="Ohm R."/>
            <person name="Pangilinan J."/>
            <person name="Park H.-J."/>
            <person name="Ramirez L."/>
            <person name="Alfaro M."/>
            <person name="Sun H."/>
            <person name="Tritt A."/>
            <person name="Yoshinaga Y."/>
            <person name="Zwiers L.-H."/>
            <person name="Turgeon B."/>
            <person name="Goodwin S."/>
            <person name="Spatafora J."/>
            <person name="Crous P."/>
            <person name="Grigoriev I."/>
        </authorList>
    </citation>
    <scope>NUCLEOTIDE SEQUENCE</scope>
    <source>
        <strain evidence="2">CBS 123094</strain>
    </source>
</reference>
<evidence type="ECO:0000256" key="1">
    <source>
        <dbReference type="SAM" id="MobiDB-lite"/>
    </source>
</evidence>
<dbReference type="PANTHER" id="PTHR28272">
    <property type="entry name" value="RIBONUCLEASES P/MRP PROTEIN SUBUNIT POP3"/>
    <property type="match status" value="1"/>
</dbReference>
<dbReference type="GO" id="GO:0005829">
    <property type="term" value="C:cytosol"/>
    <property type="evidence" value="ECO:0007669"/>
    <property type="project" value="TreeGrafter"/>
</dbReference>
<dbReference type="GO" id="GO:0008033">
    <property type="term" value="P:tRNA processing"/>
    <property type="evidence" value="ECO:0007669"/>
    <property type="project" value="InterPro"/>
</dbReference>
<keyword evidence="3" id="KW-1185">Reference proteome</keyword>
<accession>A0A6A5WD94</accession>
<evidence type="ECO:0000313" key="2">
    <source>
        <dbReference type="EMBL" id="KAF1997105.1"/>
    </source>
</evidence>
<dbReference type="GO" id="GO:0005655">
    <property type="term" value="C:nucleolar ribonuclease P complex"/>
    <property type="evidence" value="ECO:0007669"/>
    <property type="project" value="TreeGrafter"/>
</dbReference>
<feature type="compositionally biased region" description="Basic residues" evidence="1">
    <location>
        <begin position="47"/>
        <end position="65"/>
    </location>
</feature>
<dbReference type="GO" id="GO:0000172">
    <property type="term" value="C:ribonuclease MRP complex"/>
    <property type="evidence" value="ECO:0007669"/>
    <property type="project" value="TreeGrafter"/>
</dbReference>
<dbReference type="GO" id="GO:0006364">
    <property type="term" value="P:rRNA processing"/>
    <property type="evidence" value="ECO:0007669"/>
    <property type="project" value="InterPro"/>
</dbReference>
<dbReference type="GO" id="GO:0034965">
    <property type="term" value="P:intronic box C/D snoRNA processing"/>
    <property type="evidence" value="ECO:0007669"/>
    <property type="project" value="TreeGrafter"/>
</dbReference>
<evidence type="ECO:0000313" key="3">
    <source>
        <dbReference type="Proteomes" id="UP000799779"/>
    </source>
</evidence>
<name>A0A6A5WD94_9PLEO</name>
<feature type="region of interest" description="Disordered" evidence="1">
    <location>
        <begin position="107"/>
        <end position="159"/>
    </location>
</feature>
<dbReference type="PANTHER" id="PTHR28272:SF1">
    <property type="entry name" value="RIBONUCLEASES P_MRP PROTEIN SUBUNIT POP3"/>
    <property type="match status" value="1"/>
</dbReference>